<evidence type="ECO:0000313" key="3">
    <source>
        <dbReference type="Proteomes" id="UP000069850"/>
    </source>
</evidence>
<feature type="domain" description="DUF4440" evidence="1">
    <location>
        <begin position="10"/>
        <end position="118"/>
    </location>
</feature>
<dbReference type="EMBL" id="LT158599">
    <property type="protein sequence ID" value="CVK34424.1"/>
    <property type="molecule type" value="Genomic_DNA"/>
</dbReference>
<dbReference type="InterPro" id="IPR027843">
    <property type="entry name" value="DUF4440"/>
</dbReference>
<reference evidence="2 3" key="1">
    <citation type="submission" date="2016-01" db="EMBL/GenBank/DDBJ databases">
        <authorList>
            <person name="Manzoor S."/>
        </authorList>
    </citation>
    <scope>NUCLEOTIDE SEQUENCE [LARGE SCALE GENOMIC DNA]</scope>
    <source>
        <strain evidence="2">Methanoculleus sp MAB1</strain>
    </source>
</reference>
<dbReference type="SUPFAM" id="SSF54427">
    <property type="entry name" value="NTF2-like"/>
    <property type="match status" value="1"/>
</dbReference>
<name>A0A0X8XY12_9EURY</name>
<dbReference type="GeneID" id="27138670"/>
<proteinExistence type="predicted"/>
<dbReference type="RefSeq" id="WP_062265888.1">
    <property type="nucleotide sequence ID" value="NZ_LT158599.1"/>
</dbReference>
<gene>
    <name evidence="2" type="ORF">MMAB1_3211</name>
</gene>
<dbReference type="Pfam" id="PF14534">
    <property type="entry name" value="DUF4440"/>
    <property type="match status" value="1"/>
</dbReference>
<sequence>MVTDEVRKAIDANNRRFSEGFLKGDASITASVFAGDAVVFPPDAPMIQGRESIEEFWRTVMASGVKEIELTTIELSGSGDYLHERGTGILRVRPPGGTPAEQKIKFVVVWKHTADGWKNIWDIWNSSP</sequence>
<evidence type="ECO:0000313" key="2">
    <source>
        <dbReference type="EMBL" id="CVK34424.1"/>
    </source>
</evidence>
<accession>A0A0X8XY12</accession>
<dbReference type="KEGG" id="mema:MMAB1_3211"/>
<dbReference type="Proteomes" id="UP000069850">
    <property type="component" value="Chromosome 1"/>
</dbReference>
<dbReference type="Gene3D" id="3.10.450.50">
    <property type="match status" value="1"/>
</dbReference>
<dbReference type="OrthoDB" id="374833at2157"/>
<organism evidence="2 3">
    <name type="scientific">Methanoculleus bourgensis</name>
    <dbReference type="NCBI Taxonomy" id="83986"/>
    <lineage>
        <taxon>Archaea</taxon>
        <taxon>Methanobacteriati</taxon>
        <taxon>Methanobacteriota</taxon>
        <taxon>Stenosarchaea group</taxon>
        <taxon>Methanomicrobia</taxon>
        <taxon>Methanomicrobiales</taxon>
        <taxon>Methanomicrobiaceae</taxon>
        <taxon>Methanoculleus</taxon>
    </lineage>
</organism>
<evidence type="ECO:0000259" key="1">
    <source>
        <dbReference type="Pfam" id="PF14534"/>
    </source>
</evidence>
<protein>
    <recommendedName>
        <fullName evidence="1">DUF4440 domain-containing protein</fullName>
    </recommendedName>
</protein>
<dbReference type="InterPro" id="IPR032710">
    <property type="entry name" value="NTF2-like_dom_sf"/>
</dbReference>
<dbReference type="AlphaFoldDB" id="A0A0X8XY12"/>